<gene>
    <name evidence="7" type="ORF">ADIS_3715</name>
</gene>
<evidence type="ECO:0000256" key="1">
    <source>
        <dbReference type="ARBA" id="ARBA00022723"/>
    </source>
</evidence>
<dbReference type="CDD" id="cd10747">
    <property type="entry name" value="DnaJ_C"/>
    <property type="match status" value="1"/>
</dbReference>
<dbReference type="GO" id="GO:0051082">
    <property type="term" value="F:unfolded protein binding"/>
    <property type="evidence" value="ECO:0007669"/>
    <property type="project" value="InterPro"/>
</dbReference>
<dbReference type="SUPFAM" id="SSF46565">
    <property type="entry name" value="Chaperone J-domain"/>
    <property type="match status" value="1"/>
</dbReference>
<evidence type="ECO:0000313" key="8">
    <source>
        <dbReference type="Proteomes" id="UP000013909"/>
    </source>
</evidence>
<dbReference type="SMART" id="SM00271">
    <property type="entry name" value="DnaJ"/>
    <property type="match status" value="1"/>
</dbReference>
<evidence type="ECO:0000313" key="7">
    <source>
        <dbReference type="EMBL" id="EON75824.1"/>
    </source>
</evidence>
<dbReference type="GO" id="GO:0005737">
    <property type="term" value="C:cytoplasm"/>
    <property type="evidence" value="ECO:0007669"/>
    <property type="project" value="TreeGrafter"/>
</dbReference>
<dbReference type="OrthoDB" id="9779889at2"/>
<dbReference type="EMBL" id="AQHR01000096">
    <property type="protein sequence ID" value="EON75824.1"/>
    <property type="molecule type" value="Genomic_DNA"/>
</dbReference>
<keyword evidence="3" id="KW-0863">Zinc-finger</keyword>
<dbReference type="GO" id="GO:0042026">
    <property type="term" value="P:protein refolding"/>
    <property type="evidence" value="ECO:0007669"/>
    <property type="project" value="TreeGrafter"/>
</dbReference>
<dbReference type="PATRIC" id="fig|1288963.3.peg.3709"/>
<keyword evidence="1" id="KW-0479">Metal-binding</keyword>
<dbReference type="SUPFAM" id="SSF49493">
    <property type="entry name" value="HSP40/DnaJ peptide-binding domain"/>
    <property type="match status" value="2"/>
</dbReference>
<dbReference type="PANTHER" id="PTHR43096:SF52">
    <property type="entry name" value="DNAJ HOMOLOG 1, MITOCHONDRIAL-RELATED"/>
    <property type="match status" value="1"/>
</dbReference>
<dbReference type="PROSITE" id="PS00636">
    <property type="entry name" value="DNAJ_1"/>
    <property type="match status" value="1"/>
</dbReference>
<dbReference type="InterPro" id="IPR036869">
    <property type="entry name" value="J_dom_sf"/>
</dbReference>
<dbReference type="InterPro" id="IPR008971">
    <property type="entry name" value="HSP40/DnaJ_pept-bd"/>
</dbReference>
<accession>R7ZP72</accession>
<dbReference type="InterPro" id="IPR001623">
    <property type="entry name" value="DnaJ_domain"/>
</dbReference>
<evidence type="ECO:0000256" key="3">
    <source>
        <dbReference type="ARBA" id="ARBA00022771"/>
    </source>
</evidence>
<dbReference type="Gene3D" id="1.10.287.110">
    <property type="entry name" value="DnaJ domain"/>
    <property type="match status" value="1"/>
</dbReference>
<dbReference type="Pfam" id="PF01556">
    <property type="entry name" value="DnaJ_C"/>
    <property type="match status" value="1"/>
</dbReference>
<dbReference type="GO" id="GO:0008270">
    <property type="term" value="F:zinc ion binding"/>
    <property type="evidence" value="ECO:0007669"/>
    <property type="project" value="UniProtKB-KW"/>
</dbReference>
<feature type="domain" description="J" evidence="6">
    <location>
        <begin position="5"/>
        <end position="70"/>
    </location>
</feature>
<keyword evidence="2" id="KW-0677">Repeat</keyword>
<dbReference type="InterPro" id="IPR018253">
    <property type="entry name" value="DnaJ_domain_CS"/>
</dbReference>
<proteinExistence type="predicted"/>
<dbReference type="AlphaFoldDB" id="R7ZP72"/>
<organism evidence="7 8">
    <name type="scientific">Lunatimonas lonarensis</name>
    <dbReference type="NCBI Taxonomy" id="1232681"/>
    <lineage>
        <taxon>Bacteria</taxon>
        <taxon>Pseudomonadati</taxon>
        <taxon>Bacteroidota</taxon>
        <taxon>Cytophagia</taxon>
        <taxon>Cytophagales</taxon>
        <taxon>Cyclobacteriaceae</taxon>
    </lineage>
</organism>
<keyword evidence="4" id="KW-0862">Zinc</keyword>
<dbReference type="Gene3D" id="2.60.260.20">
    <property type="entry name" value="Urease metallochaperone UreE, N-terminal domain"/>
    <property type="match status" value="2"/>
</dbReference>
<reference evidence="7 8" key="1">
    <citation type="submission" date="2013-02" db="EMBL/GenBank/DDBJ databases">
        <title>A novel strain isolated from Lonar lake, Maharashtra, India.</title>
        <authorList>
            <person name="Singh A."/>
        </authorList>
    </citation>
    <scope>NUCLEOTIDE SEQUENCE [LARGE SCALE GENOMIC DNA]</scope>
    <source>
        <strain evidence="7 8">AK24</strain>
    </source>
</reference>
<name>R7ZP72_9BACT</name>
<sequence length="304" mass="33922">MDYIDYYKVLELNPSATADEIKKAYRRLARKYHPDLNPTDESAKRRFQEVNEANEVLSDPEKRAKYDKYGKDWKHADAYEQASGQYGGARGGAFNGAGTDFYETFSGGGFSDFFESLFGNGRGHRTHSRAGLKGQDYHGKLQLTLKEASQTHKRTIEVGGKKIRITVQAGVEDGQTIKIKGYGAASASGGEPGDLYLTFQVFPDPFFKREGNHLYKTEKIPLVTAVLGGEITIETFDGKVRASIPPGSQPGSKVKLKGKGFPVYKKDGEFGDLYLTLQVEIPRQLSERQRRLFEELAESEKKRG</sequence>
<dbReference type="STRING" id="1232681.ADIS_3715"/>
<protein>
    <submittedName>
        <fullName evidence="7">DnaJ-class molecular chaperone CbpA</fullName>
    </submittedName>
</protein>
<evidence type="ECO:0000259" key="6">
    <source>
        <dbReference type="PROSITE" id="PS50076"/>
    </source>
</evidence>
<dbReference type="RefSeq" id="WP_010855846.1">
    <property type="nucleotide sequence ID" value="NZ_AQHR01000096.1"/>
</dbReference>
<dbReference type="FunFam" id="2.60.260.20:FF:000005">
    <property type="entry name" value="Chaperone protein dnaJ 1, mitochondrial"/>
    <property type="match status" value="1"/>
</dbReference>
<comment type="caution">
    <text evidence="7">The sequence shown here is derived from an EMBL/GenBank/DDBJ whole genome shotgun (WGS) entry which is preliminary data.</text>
</comment>
<dbReference type="Pfam" id="PF00226">
    <property type="entry name" value="DnaJ"/>
    <property type="match status" value="1"/>
</dbReference>
<dbReference type="CDD" id="cd06257">
    <property type="entry name" value="DnaJ"/>
    <property type="match status" value="1"/>
</dbReference>
<dbReference type="PRINTS" id="PR00625">
    <property type="entry name" value="JDOMAIN"/>
</dbReference>
<evidence type="ECO:0000256" key="2">
    <source>
        <dbReference type="ARBA" id="ARBA00022737"/>
    </source>
</evidence>
<keyword evidence="5" id="KW-0143">Chaperone</keyword>
<evidence type="ECO:0000256" key="5">
    <source>
        <dbReference type="ARBA" id="ARBA00023186"/>
    </source>
</evidence>
<keyword evidence="8" id="KW-1185">Reference proteome</keyword>
<dbReference type="PROSITE" id="PS50076">
    <property type="entry name" value="DNAJ_2"/>
    <property type="match status" value="1"/>
</dbReference>
<dbReference type="Proteomes" id="UP000013909">
    <property type="component" value="Unassembled WGS sequence"/>
</dbReference>
<dbReference type="PANTHER" id="PTHR43096">
    <property type="entry name" value="DNAJ HOMOLOG 1, MITOCHONDRIAL-RELATED"/>
    <property type="match status" value="1"/>
</dbReference>
<dbReference type="InterPro" id="IPR002939">
    <property type="entry name" value="DnaJ_C"/>
</dbReference>
<evidence type="ECO:0000256" key="4">
    <source>
        <dbReference type="ARBA" id="ARBA00022833"/>
    </source>
</evidence>